<sequence>MAYPTQIDRHDLLEIHGDEGTCIGTIVPGMIVPIRIAL</sequence>
<name>A0A0E4FZG5_9BRAD</name>
<dbReference type="EMBL" id="AP014685">
    <property type="protein sequence ID" value="BAR58853.1"/>
    <property type="molecule type" value="Genomic_DNA"/>
</dbReference>
<proteinExistence type="predicted"/>
<accession>A0A0E4FZG5</accession>
<evidence type="ECO:0000313" key="2">
    <source>
        <dbReference type="Proteomes" id="UP000063308"/>
    </source>
</evidence>
<protein>
    <submittedName>
        <fullName evidence="1">Uncharacterized protein</fullName>
    </submittedName>
</protein>
<organism evidence="1 2">
    <name type="scientific">Bradyrhizobium diazoefficiens</name>
    <dbReference type="NCBI Taxonomy" id="1355477"/>
    <lineage>
        <taxon>Bacteria</taxon>
        <taxon>Pseudomonadati</taxon>
        <taxon>Pseudomonadota</taxon>
        <taxon>Alphaproteobacteria</taxon>
        <taxon>Hyphomicrobiales</taxon>
        <taxon>Nitrobacteraceae</taxon>
        <taxon>Bradyrhizobium</taxon>
    </lineage>
</organism>
<evidence type="ECO:0000313" key="1">
    <source>
        <dbReference type="EMBL" id="BAR58853.1"/>
    </source>
</evidence>
<gene>
    <name evidence="1" type="ORF">NK6_5696</name>
</gene>
<dbReference type="AlphaFoldDB" id="A0A0E4FZG5"/>
<dbReference type="Proteomes" id="UP000063308">
    <property type="component" value="Chromosome"/>
</dbReference>
<reference evidence="1 2" key="1">
    <citation type="submission" date="2014-11" db="EMBL/GenBank/DDBJ databases">
        <title>Symbiosis island explosion on the genome of extra-slow-growing strains of soybean bradyrhizobia with massive insertion sequences.</title>
        <authorList>
            <person name="Iida T."/>
            <person name="Minamisawa K."/>
        </authorList>
    </citation>
    <scope>NUCLEOTIDE SEQUENCE [LARGE SCALE GENOMIC DNA]</scope>
    <source>
        <strain evidence="1 2">NK6</strain>
    </source>
</reference>